<feature type="region of interest" description="Disordered" evidence="4">
    <location>
        <begin position="160"/>
        <end position="179"/>
    </location>
</feature>
<dbReference type="CDD" id="cd00090">
    <property type="entry name" value="HTH_ARSR"/>
    <property type="match status" value="1"/>
</dbReference>
<dbReference type="InterPro" id="IPR000835">
    <property type="entry name" value="HTH_MarR-typ"/>
</dbReference>
<dbReference type="SUPFAM" id="SSF46785">
    <property type="entry name" value="Winged helix' DNA-binding domain"/>
    <property type="match status" value="1"/>
</dbReference>
<keyword evidence="7" id="KW-1185">Reference proteome</keyword>
<gene>
    <name evidence="6" type="ORF">GLP40_13070</name>
</gene>
<evidence type="ECO:0000256" key="2">
    <source>
        <dbReference type="ARBA" id="ARBA00023125"/>
    </source>
</evidence>
<dbReference type="InterPro" id="IPR023187">
    <property type="entry name" value="Tscrpt_reg_MarR-type_CS"/>
</dbReference>
<feature type="domain" description="HTH marR-type" evidence="5">
    <location>
        <begin position="22"/>
        <end position="153"/>
    </location>
</feature>
<dbReference type="SMART" id="SM00347">
    <property type="entry name" value="HTH_MARR"/>
    <property type="match status" value="1"/>
</dbReference>
<reference evidence="6 7" key="1">
    <citation type="submission" date="2019-11" db="EMBL/GenBank/DDBJ databases">
        <title>Nocardia sp. nov. CT2-14 isolated from soil.</title>
        <authorList>
            <person name="Kanchanasin P."/>
            <person name="Tanasupawat S."/>
            <person name="Yuki M."/>
            <person name="Kudo T."/>
        </authorList>
    </citation>
    <scope>NUCLEOTIDE SEQUENCE [LARGE SCALE GENOMIC DNA]</scope>
    <source>
        <strain evidence="6 7">CT2-14</strain>
    </source>
</reference>
<dbReference type="Gene3D" id="1.10.10.10">
    <property type="entry name" value="Winged helix-like DNA-binding domain superfamily/Winged helix DNA-binding domain"/>
    <property type="match status" value="1"/>
</dbReference>
<evidence type="ECO:0000313" key="6">
    <source>
        <dbReference type="EMBL" id="MTE13700.1"/>
    </source>
</evidence>
<name>A0A6I3KYU6_9NOCA</name>
<dbReference type="InterPro" id="IPR036390">
    <property type="entry name" value="WH_DNA-bd_sf"/>
</dbReference>
<dbReference type="PROSITE" id="PS50995">
    <property type="entry name" value="HTH_MARR_2"/>
    <property type="match status" value="1"/>
</dbReference>
<evidence type="ECO:0000256" key="3">
    <source>
        <dbReference type="ARBA" id="ARBA00023163"/>
    </source>
</evidence>
<sequence length="179" mass="19656">MSVCDILLFHGINLYSCFIEANKDQVSRLARATARFTEAMRQGTSRAYDPVRVGVLQCAVESGPLRAGEIAECLDALPSSITRHVQALIDSGLVSTSPDPADRRAVLVEATEAGRTELAQFLEIGDQVFGEVIADWSADDVETLTRLLDRMIEAWAAAGAHQQQRANRKRPGRFGWSRI</sequence>
<accession>A0A6I3KYU6</accession>
<keyword evidence="1" id="KW-0805">Transcription regulation</keyword>
<dbReference type="InterPro" id="IPR011991">
    <property type="entry name" value="ArsR-like_HTH"/>
</dbReference>
<keyword evidence="3" id="KW-0804">Transcription</keyword>
<proteinExistence type="predicted"/>
<protein>
    <submittedName>
        <fullName evidence="6">MarR family transcriptional regulator</fullName>
    </submittedName>
</protein>
<evidence type="ECO:0000259" key="5">
    <source>
        <dbReference type="PROSITE" id="PS50995"/>
    </source>
</evidence>
<evidence type="ECO:0000313" key="7">
    <source>
        <dbReference type="Proteomes" id="UP000432464"/>
    </source>
</evidence>
<dbReference type="PROSITE" id="PS01117">
    <property type="entry name" value="HTH_MARR_1"/>
    <property type="match status" value="1"/>
</dbReference>
<dbReference type="InterPro" id="IPR039422">
    <property type="entry name" value="MarR/SlyA-like"/>
</dbReference>
<dbReference type="EMBL" id="WMBB01000005">
    <property type="protein sequence ID" value="MTE13700.1"/>
    <property type="molecule type" value="Genomic_DNA"/>
</dbReference>
<dbReference type="AlphaFoldDB" id="A0A6I3KYU6"/>
<evidence type="ECO:0000256" key="1">
    <source>
        <dbReference type="ARBA" id="ARBA00023015"/>
    </source>
</evidence>
<comment type="caution">
    <text evidence="6">The sequence shown here is derived from an EMBL/GenBank/DDBJ whole genome shotgun (WGS) entry which is preliminary data.</text>
</comment>
<dbReference type="GO" id="GO:0003677">
    <property type="term" value="F:DNA binding"/>
    <property type="evidence" value="ECO:0007669"/>
    <property type="project" value="UniProtKB-KW"/>
</dbReference>
<keyword evidence="2" id="KW-0238">DNA-binding</keyword>
<dbReference type="PRINTS" id="PR00598">
    <property type="entry name" value="HTHMARR"/>
</dbReference>
<evidence type="ECO:0000256" key="4">
    <source>
        <dbReference type="SAM" id="MobiDB-lite"/>
    </source>
</evidence>
<dbReference type="GO" id="GO:0006950">
    <property type="term" value="P:response to stress"/>
    <property type="evidence" value="ECO:0007669"/>
    <property type="project" value="TreeGrafter"/>
</dbReference>
<organism evidence="6 7">
    <name type="scientific">Nocardia aurantiaca</name>
    <dbReference type="NCBI Taxonomy" id="2675850"/>
    <lineage>
        <taxon>Bacteria</taxon>
        <taxon>Bacillati</taxon>
        <taxon>Actinomycetota</taxon>
        <taxon>Actinomycetes</taxon>
        <taxon>Mycobacteriales</taxon>
        <taxon>Nocardiaceae</taxon>
        <taxon>Nocardia</taxon>
    </lineage>
</organism>
<dbReference type="GO" id="GO:0003700">
    <property type="term" value="F:DNA-binding transcription factor activity"/>
    <property type="evidence" value="ECO:0007669"/>
    <property type="project" value="InterPro"/>
</dbReference>
<dbReference type="Proteomes" id="UP000432464">
    <property type="component" value="Unassembled WGS sequence"/>
</dbReference>
<dbReference type="PANTHER" id="PTHR33164:SF57">
    <property type="entry name" value="MARR-FAMILY TRANSCRIPTIONAL REGULATOR"/>
    <property type="match status" value="1"/>
</dbReference>
<dbReference type="PANTHER" id="PTHR33164">
    <property type="entry name" value="TRANSCRIPTIONAL REGULATOR, MARR FAMILY"/>
    <property type="match status" value="1"/>
</dbReference>
<dbReference type="Pfam" id="PF01047">
    <property type="entry name" value="MarR"/>
    <property type="match status" value="1"/>
</dbReference>
<dbReference type="InterPro" id="IPR036388">
    <property type="entry name" value="WH-like_DNA-bd_sf"/>
</dbReference>